<evidence type="ECO:0000313" key="2">
    <source>
        <dbReference type="EMBL" id="MCR6546646.1"/>
    </source>
</evidence>
<dbReference type="Gene3D" id="3.30.30.40">
    <property type="match status" value="1"/>
</dbReference>
<sequence length="336" mass="37480">MFWSGLSPDDAREFLANKDKSKRDKRMTLTEAVKTFVKDGDTLGIGGFVNSRQPVAIIHEIIRQGGCNLTLNFHSAGLAPELLAGAMALNPSHVSIKRMEFAYFAHEFAGISSMFRYLAEKGLTELEDWSNYNMSARFKAGSIGLPFMPVRSPLGSDVMAGNRSKTMDCPFTGRPIGLVPAAHPNVGLIHVQEADIYGNCRINGQTFTCPEIAMASAHTIITCEKLVDHEIITANPTQTSIPFFAVDAVVEIPFGAFPGMCHDHYYFGQTHIADFKMKTEAFRQGDARGLEDYYHKYIFDVTDFDGFISQIPYQELKYSRQAEGRSLDLQKFLEVY</sequence>
<dbReference type="SUPFAM" id="SSF100950">
    <property type="entry name" value="NagB/RpiA/CoA transferase-like"/>
    <property type="match status" value="1"/>
</dbReference>
<organism evidence="2 3">
    <name type="scientific">Dehalobacterium formicoaceticum</name>
    <dbReference type="NCBI Taxonomy" id="51515"/>
    <lineage>
        <taxon>Bacteria</taxon>
        <taxon>Bacillati</taxon>
        <taxon>Bacillota</taxon>
        <taxon>Clostridia</taxon>
        <taxon>Eubacteriales</taxon>
        <taxon>Peptococcaceae</taxon>
        <taxon>Dehalobacterium</taxon>
    </lineage>
</organism>
<dbReference type="PANTHER" id="PTHR43293:SF3">
    <property type="entry name" value="CHOLESTEROL RING-CLEAVING HYDROLASE IPDB SUBUNIT"/>
    <property type="match status" value="1"/>
</dbReference>
<dbReference type="Gene3D" id="3.40.1080.10">
    <property type="entry name" value="Glutaconate Coenzyme A-transferase"/>
    <property type="match status" value="1"/>
</dbReference>
<dbReference type="InterPro" id="IPR037171">
    <property type="entry name" value="NagB/RpiA_transferase-like"/>
</dbReference>
<comment type="caution">
    <text evidence="2">The sequence shown here is derived from an EMBL/GenBank/DDBJ whole genome shotgun (WGS) entry which is preliminary data.</text>
</comment>
<evidence type="ECO:0000313" key="3">
    <source>
        <dbReference type="Proteomes" id="UP001524944"/>
    </source>
</evidence>
<name>A0ABT1Y828_9FIRM</name>
<dbReference type="Proteomes" id="UP001524944">
    <property type="component" value="Unassembled WGS sequence"/>
</dbReference>
<dbReference type="RefSeq" id="WP_089610871.1">
    <property type="nucleotide sequence ID" value="NZ_CP022121.1"/>
</dbReference>
<protein>
    <submittedName>
        <fullName evidence="2">CoA transferase subunit A</fullName>
    </submittedName>
</protein>
<keyword evidence="2" id="KW-0808">Transferase</keyword>
<comment type="similarity">
    <text evidence="1">Belongs to the 3-oxoacid CoA-transferase subunit B family.</text>
</comment>
<reference evidence="2 3" key="1">
    <citation type="submission" date="2022-08" db="EMBL/GenBank/DDBJ databases">
        <title>Proteogenomics of the novel Dehalobacterium formicoaceticum strain EZ94 highlights a key role of methyltransferases during anaerobic dichloromethane degradation.</title>
        <authorList>
            <person name="Wasmund K."/>
        </authorList>
    </citation>
    <scope>NUCLEOTIDE SEQUENCE [LARGE SCALE GENOMIC DNA]</scope>
    <source>
        <strain evidence="2 3">EZ94</strain>
    </source>
</reference>
<accession>A0ABT1Y828</accession>
<gene>
    <name evidence="2" type="ORF">NVS47_14180</name>
</gene>
<proteinExistence type="inferred from homology"/>
<dbReference type="EMBL" id="JANPWE010000009">
    <property type="protein sequence ID" value="MCR6546646.1"/>
    <property type="molecule type" value="Genomic_DNA"/>
</dbReference>
<dbReference type="PANTHER" id="PTHR43293">
    <property type="entry name" value="ACETATE COA-TRANSFERASE YDIF"/>
    <property type="match status" value="1"/>
</dbReference>
<dbReference type="GO" id="GO:0016740">
    <property type="term" value="F:transferase activity"/>
    <property type="evidence" value="ECO:0007669"/>
    <property type="project" value="UniProtKB-KW"/>
</dbReference>
<evidence type="ECO:0000256" key="1">
    <source>
        <dbReference type="ARBA" id="ARBA00007047"/>
    </source>
</evidence>
<dbReference type="Pfam" id="PF01144">
    <property type="entry name" value="CoA_trans"/>
    <property type="match status" value="1"/>
</dbReference>
<dbReference type="SMART" id="SM00882">
    <property type="entry name" value="CoA_trans"/>
    <property type="match status" value="1"/>
</dbReference>
<keyword evidence="3" id="KW-1185">Reference proteome</keyword>
<dbReference type="InterPro" id="IPR004165">
    <property type="entry name" value="CoA_trans_fam_I"/>
</dbReference>